<name>A0A4R1RTR7_HYDET</name>
<proteinExistence type="inferred from homology"/>
<evidence type="ECO:0000313" key="6">
    <source>
        <dbReference type="EMBL" id="TCL69938.1"/>
    </source>
</evidence>
<evidence type="ECO:0000313" key="7">
    <source>
        <dbReference type="Proteomes" id="UP000295008"/>
    </source>
</evidence>
<evidence type="ECO:0000256" key="2">
    <source>
        <dbReference type="HAMAP-Rule" id="MF_02087"/>
    </source>
</evidence>
<dbReference type="InterPro" id="IPR029066">
    <property type="entry name" value="PLP-binding_barrel"/>
</dbReference>
<dbReference type="Pfam" id="PF01168">
    <property type="entry name" value="Ala_racemase_N"/>
    <property type="match status" value="1"/>
</dbReference>
<dbReference type="PANTHER" id="PTHR10146:SF14">
    <property type="entry name" value="PYRIDOXAL PHOSPHATE HOMEOSTASIS PROTEIN"/>
    <property type="match status" value="1"/>
</dbReference>
<dbReference type="GO" id="GO:0030170">
    <property type="term" value="F:pyridoxal phosphate binding"/>
    <property type="evidence" value="ECO:0007669"/>
    <property type="project" value="UniProtKB-UniRule"/>
</dbReference>
<dbReference type="PIRSF" id="PIRSF004848">
    <property type="entry name" value="YBL036c_PLPDEIII"/>
    <property type="match status" value="1"/>
</dbReference>
<sequence>MSIADNWLAVKQRVAESAARAGRDPSTVTIIAVTKYVTAEQMNEALRAGVTDVGENRVQDALGKFPALEGKVVKHLIGSLQTNKVKPVITEFDLIHSVDRSELVAELQKQAAKLQRKVSFLIQLNISGEITKHGLPPQGLPELLQRIQDCPNLIPCGLMTMAPFSDNPETARPVFRELTDIYKEAAVRYHLGETWRYLSMGMSQDFEVAVEEGANFIRVGTAIFK</sequence>
<dbReference type="Gene3D" id="3.20.20.10">
    <property type="entry name" value="Alanine racemase"/>
    <property type="match status" value="1"/>
</dbReference>
<dbReference type="RefSeq" id="WP_132014264.1">
    <property type="nucleotide sequence ID" value="NZ_SLUN01000011.1"/>
</dbReference>
<dbReference type="HAMAP" id="MF_02087">
    <property type="entry name" value="PLP_homeostasis"/>
    <property type="match status" value="1"/>
</dbReference>
<comment type="function">
    <text evidence="2">Pyridoxal 5'-phosphate (PLP)-binding protein, which is involved in PLP homeostasis.</text>
</comment>
<dbReference type="PANTHER" id="PTHR10146">
    <property type="entry name" value="PROLINE SYNTHETASE CO-TRANSCRIBED BACTERIAL HOMOLOG PROTEIN"/>
    <property type="match status" value="1"/>
</dbReference>
<dbReference type="FunFam" id="3.20.20.10:FF:000018">
    <property type="entry name" value="Pyridoxal phosphate homeostasis protein"/>
    <property type="match status" value="1"/>
</dbReference>
<comment type="cofactor">
    <cofactor evidence="3">
        <name>pyridoxal 5'-phosphate</name>
        <dbReference type="ChEBI" id="CHEBI:597326"/>
    </cofactor>
</comment>
<evidence type="ECO:0000259" key="5">
    <source>
        <dbReference type="Pfam" id="PF01168"/>
    </source>
</evidence>
<protein>
    <recommendedName>
        <fullName evidence="2">Pyridoxal phosphate homeostasis protein</fullName>
        <shortName evidence="2">PLP homeostasis protein</shortName>
    </recommendedName>
</protein>
<evidence type="ECO:0000256" key="4">
    <source>
        <dbReference type="RuleBase" id="RU004514"/>
    </source>
</evidence>
<comment type="similarity">
    <text evidence="2 4">Belongs to the pyridoxal phosphate-binding protein YggS/PROSC family.</text>
</comment>
<keyword evidence="1 2" id="KW-0663">Pyridoxal phosphate</keyword>
<reference evidence="6 7" key="1">
    <citation type="submission" date="2019-03" db="EMBL/GenBank/DDBJ databases">
        <title>Genomic Encyclopedia of Type Strains, Phase IV (KMG-IV): sequencing the most valuable type-strain genomes for metagenomic binning, comparative biology and taxonomic classification.</title>
        <authorList>
            <person name="Goeker M."/>
        </authorList>
    </citation>
    <scope>NUCLEOTIDE SEQUENCE [LARGE SCALE GENOMIC DNA]</scope>
    <source>
        <strain evidence="6 7">LX-B</strain>
    </source>
</reference>
<dbReference type="InterPro" id="IPR011078">
    <property type="entry name" value="PyrdxlP_homeostasis"/>
</dbReference>
<dbReference type="NCBIfam" id="TIGR00044">
    <property type="entry name" value="YggS family pyridoxal phosphate-dependent enzyme"/>
    <property type="match status" value="1"/>
</dbReference>
<gene>
    <name evidence="6" type="ORF">EDC14_101160</name>
</gene>
<evidence type="ECO:0000256" key="3">
    <source>
        <dbReference type="PIRSR" id="PIRSR004848-1"/>
    </source>
</evidence>
<organism evidence="6 7">
    <name type="scientific">Hydrogenispora ethanolica</name>
    <dbReference type="NCBI Taxonomy" id="1082276"/>
    <lineage>
        <taxon>Bacteria</taxon>
        <taxon>Bacillati</taxon>
        <taxon>Bacillota</taxon>
        <taxon>Hydrogenispora</taxon>
    </lineage>
</organism>
<feature type="domain" description="Alanine racemase N-terminal" evidence="5">
    <location>
        <begin position="11"/>
        <end position="224"/>
    </location>
</feature>
<keyword evidence="7" id="KW-1185">Reference proteome</keyword>
<dbReference type="SUPFAM" id="SSF51419">
    <property type="entry name" value="PLP-binding barrel"/>
    <property type="match status" value="1"/>
</dbReference>
<dbReference type="EMBL" id="SLUN01000011">
    <property type="protein sequence ID" value="TCL69938.1"/>
    <property type="molecule type" value="Genomic_DNA"/>
</dbReference>
<dbReference type="InterPro" id="IPR001608">
    <property type="entry name" value="Ala_racemase_N"/>
</dbReference>
<evidence type="ECO:0000256" key="1">
    <source>
        <dbReference type="ARBA" id="ARBA00022898"/>
    </source>
</evidence>
<dbReference type="OrthoDB" id="9804072at2"/>
<feature type="modified residue" description="N6-(pyridoxal phosphate)lysine" evidence="2 3">
    <location>
        <position position="35"/>
    </location>
</feature>
<comment type="caution">
    <text evidence="6">The sequence shown here is derived from an EMBL/GenBank/DDBJ whole genome shotgun (WGS) entry which is preliminary data.</text>
</comment>
<dbReference type="Proteomes" id="UP000295008">
    <property type="component" value="Unassembled WGS sequence"/>
</dbReference>
<dbReference type="CDD" id="cd00635">
    <property type="entry name" value="PLPDE_III_YBL036c_like"/>
    <property type="match status" value="1"/>
</dbReference>
<accession>A0A4R1RTR7</accession>
<dbReference type="AlphaFoldDB" id="A0A4R1RTR7"/>